<proteinExistence type="predicted"/>
<dbReference type="Proteomes" id="UP001218218">
    <property type="component" value="Unassembled WGS sequence"/>
</dbReference>
<gene>
    <name evidence="1" type="ORF">DFH08DRAFT_828412</name>
</gene>
<comment type="caution">
    <text evidence="1">The sequence shown here is derived from an EMBL/GenBank/DDBJ whole genome shotgun (WGS) entry which is preliminary data.</text>
</comment>
<name>A0AAD7E6A4_9AGAR</name>
<protein>
    <submittedName>
        <fullName evidence="1">Uncharacterized protein</fullName>
    </submittedName>
</protein>
<evidence type="ECO:0000313" key="2">
    <source>
        <dbReference type="Proteomes" id="UP001218218"/>
    </source>
</evidence>
<sequence length="183" mass="20308">MGCVSAPHATRKEKLGVFIVELHLPAALADQWIDEAVKCEAGEEHEHVRGAVVSVVVQYGAGAVVECQGIAALLEMWRWWKSEKAGMGRWASWSSMGPELRKLKRIWESQATCAKEGEGVQCGGEGLVVKKETGVDLELHLWQQLHQEALLLSIVSLMQGIGKNNCKSMENWPEAVREMRQGY</sequence>
<reference evidence="1" key="1">
    <citation type="submission" date="2023-03" db="EMBL/GenBank/DDBJ databases">
        <title>Massive genome expansion in bonnet fungi (Mycena s.s.) driven by repeated elements and novel gene families across ecological guilds.</title>
        <authorList>
            <consortium name="Lawrence Berkeley National Laboratory"/>
            <person name="Harder C.B."/>
            <person name="Miyauchi S."/>
            <person name="Viragh M."/>
            <person name="Kuo A."/>
            <person name="Thoen E."/>
            <person name="Andreopoulos B."/>
            <person name="Lu D."/>
            <person name="Skrede I."/>
            <person name="Drula E."/>
            <person name="Henrissat B."/>
            <person name="Morin E."/>
            <person name="Kohler A."/>
            <person name="Barry K."/>
            <person name="LaButti K."/>
            <person name="Morin E."/>
            <person name="Salamov A."/>
            <person name="Lipzen A."/>
            <person name="Mereny Z."/>
            <person name="Hegedus B."/>
            <person name="Baldrian P."/>
            <person name="Stursova M."/>
            <person name="Weitz H."/>
            <person name="Taylor A."/>
            <person name="Grigoriev I.V."/>
            <person name="Nagy L.G."/>
            <person name="Martin F."/>
            <person name="Kauserud H."/>
        </authorList>
    </citation>
    <scope>NUCLEOTIDE SEQUENCE</scope>
    <source>
        <strain evidence="1">CBHHK002</strain>
    </source>
</reference>
<evidence type="ECO:0000313" key="1">
    <source>
        <dbReference type="EMBL" id="KAJ7300487.1"/>
    </source>
</evidence>
<dbReference type="EMBL" id="JARIHO010000165">
    <property type="protein sequence ID" value="KAJ7300487.1"/>
    <property type="molecule type" value="Genomic_DNA"/>
</dbReference>
<organism evidence="1 2">
    <name type="scientific">Mycena albidolilacea</name>
    <dbReference type="NCBI Taxonomy" id="1033008"/>
    <lineage>
        <taxon>Eukaryota</taxon>
        <taxon>Fungi</taxon>
        <taxon>Dikarya</taxon>
        <taxon>Basidiomycota</taxon>
        <taxon>Agaricomycotina</taxon>
        <taxon>Agaricomycetes</taxon>
        <taxon>Agaricomycetidae</taxon>
        <taxon>Agaricales</taxon>
        <taxon>Marasmiineae</taxon>
        <taxon>Mycenaceae</taxon>
        <taxon>Mycena</taxon>
    </lineage>
</organism>
<keyword evidence="2" id="KW-1185">Reference proteome</keyword>
<dbReference type="AlphaFoldDB" id="A0AAD7E6A4"/>
<accession>A0AAD7E6A4</accession>